<dbReference type="GO" id="GO:0046930">
    <property type="term" value="C:pore complex"/>
    <property type="evidence" value="ECO:0007669"/>
    <property type="project" value="UniProtKB-KW"/>
</dbReference>
<keyword evidence="12" id="KW-0564">Palmitate</keyword>
<dbReference type="KEGG" id="hdi:HDIA_0057"/>
<sequence length="394" mass="40584">MQLRIAVLLTVSLALGSCSALPSEGPSASSIRSDSENPSPRALAYELMPLSPDILAILSTRDSDDLGSTFGKNAGGSVGLIGVGDVVSVTIWEAGSGGLFASSSPLGGAVATGANSAQIPQQIVNSDGTIVVPYAGQIRAAGRTPQAVKADIENALIGKAIEPQVLVTVTTSVANTVTVTGPLPQGGRIPLTPRGDHLLDVIALAGGVQFPAYEAYVTVNRGNRVGKVSLQKVINNPSENISVAAGDVITISREPKSFTSFGATGGHSQIDFGQMDLNLSQALAKAGGLSDARADPAGVFVYRMEDRNVVARLNPQSKLLSTGFGSRIPVIYELDLRSPSGLFLAQNFEVASGDAIYVANARLTELQKFLALIGTVISPVSSVATTSRAISTMN</sequence>
<accession>A0A2C9D0A6</accession>
<dbReference type="RefSeq" id="WP_099553301.1">
    <property type="nucleotide sequence ID" value="NZ_LT960614.1"/>
</dbReference>
<dbReference type="InterPro" id="IPR049712">
    <property type="entry name" value="Poly_export"/>
</dbReference>
<evidence type="ECO:0000256" key="6">
    <source>
        <dbReference type="ARBA" id="ARBA00022692"/>
    </source>
</evidence>
<evidence type="ECO:0000259" key="17">
    <source>
        <dbReference type="Pfam" id="PF22461"/>
    </source>
</evidence>
<evidence type="ECO:0000256" key="4">
    <source>
        <dbReference type="ARBA" id="ARBA00022452"/>
    </source>
</evidence>
<protein>
    <submittedName>
        <fullName evidence="18">Polysaccharide export protein Wza</fullName>
    </submittedName>
</protein>
<dbReference type="Gene3D" id="3.30.1950.10">
    <property type="entry name" value="wza like domain"/>
    <property type="match status" value="1"/>
</dbReference>
<organism evidence="18 19">
    <name type="scientific">Hartmannibacter diazotrophicus</name>
    <dbReference type="NCBI Taxonomy" id="1482074"/>
    <lineage>
        <taxon>Bacteria</taxon>
        <taxon>Pseudomonadati</taxon>
        <taxon>Pseudomonadota</taxon>
        <taxon>Alphaproteobacteria</taxon>
        <taxon>Hyphomicrobiales</taxon>
        <taxon>Pleomorphomonadaceae</taxon>
        <taxon>Hartmannibacter</taxon>
    </lineage>
</organism>
<evidence type="ECO:0000259" key="16">
    <source>
        <dbReference type="Pfam" id="PF02563"/>
    </source>
</evidence>
<dbReference type="PANTHER" id="PTHR33619">
    <property type="entry name" value="POLYSACCHARIDE EXPORT PROTEIN GFCE-RELATED"/>
    <property type="match status" value="1"/>
</dbReference>
<feature type="domain" description="SLBB" evidence="17">
    <location>
        <begin position="270"/>
        <end position="358"/>
    </location>
</feature>
<dbReference type="Proteomes" id="UP000223606">
    <property type="component" value="Chromosome 1"/>
</dbReference>
<evidence type="ECO:0000256" key="1">
    <source>
        <dbReference type="ARBA" id="ARBA00004571"/>
    </source>
</evidence>
<keyword evidence="11" id="KW-0472">Membrane</keyword>
<keyword evidence="4" id="KW-1134">Transmembrane beta strand</keyword>
<evidence type="ECO:0000256" key="7">
    <source>
        <dbReference type="ARBA" id="ARBA00022729"/>
    </source>
</evidence>
<evidence type="ECO:0000313" key="18">
    <source>
        <dbReference type="EMBL" id="SON53598.1"/>
    </source>
</evidence>
<dbReference type="Gene3D" id="3.10.560.10">
    <property type="entry name" value="Outer membrane lipoprotein wza domain like"/>
    <property type="match status" value="2"/>
</dbReference>
<dbReference type="GO" id="GO:0006811">
    <property type="term" value="P:monoatomic ion transport"/>
    <property type="evidence" value="ECO:0007669"/>
    <property type="project" value="UniProtKB-KW"/>
</dbReference>
<evidence type="ECO:0000256" key="13">
    <source>
        <dbReference type="ARBA" id="ARBA00023237"/>
    </source>
</evidence>
<comment type="subcellular location">
    <subcellularLocation>
        <location evidence="1">Cell outer membrane</location>
        <topology evidence="1">Multi-pass membrane protein</topology>
    </subcellularLocation>
</comment>
<evidence type="ECO:0000256" key="8">
    <source>
        <dbReference type="ARBA" id="ARBA00023047"/>
    </source>
</evidence>
<name>A0A2C9D0A6_9HYPH</name>
<dbReference type="GO" id="GO:0015288">
    <property type="term" value="F:porin activity"/>
    <property type="evidence" value="ECO:0007669"/>
    <property type="project" value="UniProtKB-KW"/>
</dbReference>
<dbReference type="Pfam" id="PF02563">
    <property type="entry name" value="Poly_export"/>
    <property type="match status" value="1"/>
</dbReference>
<keyword evidence="6" id="KW-0812">Transmembrane</keyword>
<dbReference type="PROSITE" id="PS51257">
    <property type="entry name" value="PROKAR_LIPOPROTEIN"/>
    <property type="match status" value="1"/>
</dbReference>
<keyword evidence="7 15" id="KW-0732">Signal</keyword>
<dbReference type="InterPro" id="IPR003715">
    <property type="entry name" value="Poly_export_N"/>
</dbReference>
<keyword evidence="19" id="KW-1185">Reference proteome</keyword>
<feature type="signal peptide" evidence="15">
    <location>
        <begin position="1"/>
        <end position="22"/>
    </location>
</feature>
<dbReference type="GO" id="GO:0009279">
    <property type="term" value="C:cell outer membrane"/>
    <property type="evidence" value="ECO:0007669"/>
    <property type="project" value="UniProtKB-SubCell"/>
</dbReference>
<keyword evidence="5" id="KW-0762">Sugar transport</keyword>
<comment type="similarity">
    <text evidence="2">Belongs to the BexD/CtrA/VexA family.</text>
</comment>
<evidence type="ECO:0000256" key="12">
    <source>
        <dbReference type="ARBA" id="ARBA00023139"/>
    </source>
</evidence>
<dbReference type="OrthoDB" id="7198507at2"/>
<reference evidence="19" key="1">
    <citation type="submission" date="2017-09" db="EMBL/GenBank/DDBJ databases">
        <title>Genome sequence of Nannocystis excedens DSM 71.</title>
        <authorList>
            <person name="Blom J."/>
        </authorList>
    </citation>
    <scope>NUCLEOTIDE SEQUENCE [LARGE SCALE GENOMIC DNA]</scope>
    <source>
        <strain evidence="19">type strain: E19</strain>
    </source>
</reference>
<keyword evidence="14" id="KW-0449">Lipoprotein</keyword>
<dbReference type="GO" id="GO:0015159">
    <property type="term" value="F:polysaccharide transmembrane transporter activity"/>
    <property type="evidence" value="ECO:0007669"/>
    <property type="project" value="InterPro"/>
</dbReference>
<evidence type="ECO:0000256" key="2">
    <source>
        <dbReference type="ARBA" id="ARBA00009450"/>
    </source>
</evidence>
<evidence type="ECO:0000256" key="14">
    <source>
        <dbReference type="ARBA" id="ARBA00023288"/>
    </source>
</evidence>
<evidence type="ECO:0000256" key="3">
    <source>
        <dbReference type="ARBA" id="ARBA00022448"/>
    </source>
</evidence>
<dbReference type="Pfam" id="PF22461">
    <property type="entry name" value="SLBB_2"/>
    <property type="match status" value="1"/>
</dbReference>
<gene>
    <name evidence="18" type="ORF">HDIA_0057</name>
</gene>
<evidence type="ECO:0000313" key="19">
    <source>
        <dbReference type="Proteomes" id="UP000223606"/>
    </source>
</evidence>
<keyword evidence="13" id="KW-0998">Cell outer membrane</keyword>
<dbReference type="EMBL" id="LT960614">
    <property type="protein sequence ID" value="SON53598.1"/>
    <property type="molecule type" value="Genomic_DNA"/>
</dbReference>
<evidence type="ECO:0000256" key="10">
    <source>
        <dbReference type="ARBA" id="ARBA00023114"/>
    </source>
</evidence>
<keyword evidence="8" id="KW-0625">Polysaccharide transport</keyword>
<proteinExistence type="inferred from homology"/>
<dbReference type="AlphaFoldDB" id="A0A2C9D0A6"/>
<evidence type="ECO:0000256" key="11">
    <source>
        <dbReference type="ARBA" id="ARBA00023136"/>
    </source>
</evidence>
<evidence type="ECO:0000256" key="15">
    <source>
        <dbReference type="SAM" id="SignalP"/>
    </source>
</evidence>
<evidence type="ECO:0000256" key="9">
    <source>
        <dbReference type="ARBA" id="ARBA00023065"/>
    </source>
</evidence>
<feature type="domain" description="Polysaccharide export protein N-terminal" evidence="16">
    <location>
        <begin position="80"/>
        <end position="170"/>
    </location>
</feature>
<evidence type="ECO:0000256" key="5">
    <source>
        <dbReference type="ARBA" id="ARBA00022597"/>
    </source>
</evidence>
<dbReference type="PANTHER" id="PTHR33619:SF3">
    <property type="entry name" value="POLYSACCHARIDE EXPORT PROTEIN GFCE-RELATED"/>
    <property type="match status" value="1"/>
</dbReference>
<feature type="chain" id="PRO_5012609603" evidence="15">
    <location>
        <begin position="23"/>
        <end position="394"/>
    </location>
</feature>
<dbReference type="InterPro" id="IPR054765">
    <property type="entry name" value="SLBB_dom"/>
</dbReference>
<keyword evidence="3" id="KW-0813">Transport</keyword>
<keyword evidence="10" id="KW-0626">Porin</keyword>
<keyword evidence="9" id="KW-0406">Ion transport</keyword>